<protein>
    <submittedName>
        <fullName evidence="4">Uncharacterized protein LOC107269254</fullName>
    </submittedName>
</protein>
<dbReference type="PANTHER" id="PTHR14523:SF1">
    <property type="entry name" value="HOMOLOGOUS RECOMBINATION OB-FOLD PROTEIN"/>
    <property type="match status" value="1"/>
</dbReference>
<feature type="domain" description="Homologous recombination OB-fold protein OB-fold" evidence="2">
    <location>
        <begin position="255"/>
        <end position="337"/>
    </location>
</feature>
<evidence type="ECO:0000259" key="2">
    <source>
        <dbReference type="Pfam" id="PF15072"/>
    </source>
</evidence>
<keyword evidence="3" id="KW-1185">Reference proteome</keyword>
<dbReference type="Proteomes" id="UP000694920">
    <property type="component" value="Unplaced"/>
</dbReference>
<feature type="region of interest" description="Disordered" evidence="1">
    <location>
        <begin position="25"/>
        <end position="49"/>
    </location>
</feature>
<reference evidence="4" key="1">
    <citation type="submission" date="2025-08" db="UniProtKB">
        <authorList>
            <consortium name="RefSeq"/>
        </authorList>
    </citation>
    <scope>IDENTIFICATION</scope>
</reference>
<dbReference type="KEGG" id="ccin:107269254"/>
<dbReference type="InterPro" id="IPR058570">
    <property type="entry name" value="HROB_OB"/>
</dbReference>
<dbReference type="RefSeq" id="XP_015598394.1">
    <property type="nucleotide sequence ID" value="XM_015742908.2"/>
</dbReference>
<feature type="region of interest" description="Disordered" evidence="1">
    <location>
        <begin position="425"/>
        <end position="479"/>
    </location>
</feature>
<feature type="compositionally biased region" description="Polar residues" evidence="1">
    <location>
        <begin position="346"/>
        <end position="355"/>
    </location>
</feature>
<sequence length="504" mass="56812">MFESDNFDFDEEFLKDVDWKETEYCSQGRQNQEENIAKKPKYDIQSTKSTNFPQARKDLLLGILEGPQNCKKSFQKKAHAVQPLSTKQLKNFSEENPAKEKISSRKTLILDIFKKGPSTAKKLLHNKSDSLQLTPNDGEKQTKTISSIGKNVELKSPIEKLSLVRKFPGPAGLIPDSADEVVLPVSYLNSMDENENENEHEKSKTSDFCSQNTKILFSEGAWKLMMDDIPRDYLEGHNISLIKQKARAKCFTNGKIPILAAVIQHIDYSSENPRVVLKDFTDAIEGVIHQSILSKYPNILRAGVVLLLNDVGFLMTGTWNTCLVMISLRCIVNIFSNIDKIEISTNSPNSKTMKSNESEELFDQNPYETSNLDIEGSKIFTWDEDEKIEETTKESDILCKQTIVNTSAPQQKPISIRSKLLEFRSKDAITPPATKESERTSSSALSEENKSPNESSKSPHEDWATNLMNDSENDSDDELLSQLDVDSIVSNFNDLNHLASLSRN</sequence>
<proteinExistence type="predicted"/>
<name>A0AAJ7BZP5_CEPCN</name>
<feature type="compositionally biased region" description="Basic and acidic residues" evidence="1">
    <location>
        <begin position="31"/>
        <end position="42"/>
    </location>
</feature>
<evidence type="ECO:0000256" key="1">
    <source>
        <dbReference type="SAM" id="MobiDB-lite"/>
    </source>
</evidence>
<feature type="region of interest" description="Disordered" evidence="1">
    <location>
        <begin position="346"/>
        <end position="369"/>
    </location>
</feature>
<evidence type="ECO:0000313" key="4">
    <source>
        <dbReference type="RefSeq" id="XP_015598394.1"/>
    </source>
</evidence>
<evidence type="ECO:0000313" key="3">
    <source>
        <dbReference type="Proteomes" id="UP000694920"/>
    </source>
</evidence>
<dbReference type="Pfam" id="PF15072">
    <property type="entry name" value="HROB"/>
    <property type="match status" value="1"/>
</dbReference>
<gene>
    <name evidence="4" type="primary">LOC107269254</name>
</gene>
<dbReference type="AlphaFoldDB" id="A0AAJ7BZP5"/>
<dbReference type="InterPro" id="IPR028045">
    <property type="entry name" value="HROB"/>
</dbReference>
<dbReference type="GO" id="GO:0000725">
    <property type="term" value="P:recombinational repair"/>
    <property type="evidence" value="ECO:0007669"/>
    <property type="project" value="InterPro"/>
</dbReference>
<dbReference type="PANTHER" id="PTHR14523">
    <property type="entry name" value="UNCHARACTERIZED PROTEIN C17ORF53 HOMOLOG"/>
    <property type="match status" value="1"/>
</dbReference>
<feature type="compositionally biased region" description="Basic and acidic residues" evidence="1">
    <location>
        <begin position="447"/>
        <end position="463"/>
    </location>
</feature>
<dbReference type="GeneID" id="107269254"/>
<accession>A0AAJ7BZP5</accession>
<organism evidence="3 4">
    <name type="scientific">Cephus cinctus</name>
    <name type="common">Wheat stem sawfly</name>
    <dbReference type="NCBI Taxonomy" id="211228"/>
    <lineage>
        <taxon>Eukaryota</taxon>
        <taxon>Metazoa</taxon>
        <taxon>Ecdysozoa</taxon>
        <taxon>Arthropoda</taxon>
        <taxon>Hexapoda</taxon>
        <taxon>Insecta</taxon>
        <taxon>Pterygota</taxon>
        <taxon>Neoptera</taxon>
        <taxon>Endopterygota</taxon>
        <taxon>Hymenoptera</taxon>
        <taxon>Cephoidea</taxon>
        <taxon>Cephidae</taxon>
        <taxon>Cephus</taxon>
    </lineage>
</organism>